<dbReference type="SUPFAM" id="SSF52540">
    <property type="entry name" value="P-loop containing nucleoside triphosphate hydrolases"/>
    <property type="match status" value="1"/>
</dbReference>
<organism evidence="1 2">
    <name type="scientific">Sistotremastrum niveocremeum HHB9708</name>
    <dbReference type="NCBI Taxonomy" id="1314777"/>
    <lineage>
        <taxon>Eukaryota</taxon>
        <taxon>Fungi</taxon>
        <taxon>Dikarya</taxon>
        <taxon>Basidiomycota</taxon>
        <taxon>Agaricomycotina</taxon>
        <taxon>Agaricomycetes</taxon>
        <taxon>Sistotremastrales</taxon>
        <taxon>Sistotremastraceae</taxon>
        <taxon>Sertulicium</taxon>
        <taxon>Sertulicium niveocremeum</taxon>
    </lineage>
</organism>
<dbReference type="STRING" id="1314777.A0A164XDV7"/>
<dbReference type="InterPro" id="IPR030547">
    <property type="entry name" value="XRCC2"/>
</dbReference>
<dbReference type="GO" id="GO:0033063">
    <property type="term" value="C:Rad51B-Rad51C-Rad51D-XRCC2 complex"/>
    <property type="evidence" value="ECO:0007669"/>
    <property type="project" value="InterPro"/>
</dbReference>
<dbReference type="AlphaFoldDB" id="A0A164XDV7"/>
<accession>A0A164XDV7</accession>
<dbReference type="PANTHER" id="PTHR46644">
    <property type="entry name" value="DNA REPAIR PROTEIN XRCC2"/>
    <property type="match status" value="1"/>
</dbReference>
<sequence length="333" mass="37032">MNTHIKEIRRDDEATYISPMRRGDVIEIQGPAATGKTHLLYSFAMKCVLPRVIPLAGAPAQDVFIGGWEKSAVVMNCDGRWSIVRFHALLLSHLAELLGPHVDSLPPGSNLATIAHECLTRIHLFHPTSYISLACTLIALPSYHATDIPNSEVGIVLIDSMSSFYWSNRAEGERNPRSPTPFQYALQSLQSFRISHGPVIVVTNWALNPLPPPDGEQKHDPNAYLTSTFFRQHLGRPYSAPFDDPPRDNPNARLYPPVNHHITLTYNCIPPLPNGLSLSETIAENESRQAVIDSVEITGYVRSAEAPDRVCKIKFAILNDMKPNLKIALEIHE</sequence>
<protein>
    <recommendedName>
        <fullName evidence="3">DNA recombination and repair protein Rad51-like C-terminal domain-containing protein</fullName>
    </recommendedName>
</protein>
<dbReference type="GO" id="GO:0005657">
    <property type="term" value="C:replication fork"/>
    <property type="evidence" value="ECO:0007669"/>
    <property type="project" value="InterPro"/>
</dbReference>
<keyword evidence="2" id="KW-1185">Reference proteome</keyword>
<dbReference type="GO" id="GO:0042148">
    <property type="term" value="P:DNA strand invasion"/>
    <property type="evidence" value="ECO:0007669"/>
    <property type="project" value="TreeGrafter"/>
</dbReference>
<gene>
    <name evidence="1" type="ORF">SISNIDRAFT_548027</name>
</gene>
<dbReference type="CDD" id="cd19490">
    <property type="entry name" value="XRCC2"/>
    <property type="match status" value="1"/>
</dbReference>
<evidence type="ECO:0000313" key="2">
    <source>
        <dbReference type="Proteomes" id="UP000076722"/>
    </source>
</evidence>
<name>A0A164XDV7_9AGAM</name>
<evidence type="ECO:0000313" key="1">
    <source>
        <dbReference type="EMBL" id="KZS95878.1"/>
    </source>
</evidence>
<dbReference type="PANTHER" id="PTHR46644:SF2">
    <property type="entry name" value="DNA REPAIR PROTEIN XRCC2"/>
    <property type="match status" value="1"/>
</dbReference>
<evidence type="ECO:0008006" key="3">
    <source>
        <dbReference type="Google" id="ProtNLM"/>
    </source>
</evidence>
<dbReference type="Proteomes" id="UP000076722">
    <property type="component" value="Unassembled WGS sequence"/>
</dbReference>
<dbReference type="EMBL" id="KV419400">
    <property type="protein sequence ID" value="KZS95878.1"/>
    <property type="molecule type" value="Genomic_DNA"/>
</dbReference>
<reference evidence="1 2" key="1">
    <citation type="journal article" date="2016" name="Mol. Biol. Evol.">
        <title>Comparative Genomics of Early-Diverging Mushroom-Forming Fungi Provides Insights into the Origins of Lignocellulose Decay Capabilities.</title>
        <authorList>
            <person name="Nagy L.G."/>
            <person name="Riley R."/>
            <person name="Tritt A."/>
            <person name="Adam C."/>
            <person name="Daum C."/>
            <person name="Floudas D."/>
            <person name="Sun H."/>
            <person name="Yadav J.S."/>
            <person name="Pangilinan J."/>
            <person name="Larsson K.H."/>
            <person name="Matsuura K."/>
            <person name="Barry K."/>
            <person name="Labutti K."/>
            <person name="Kuo R."/>
            <person name="Ohm R.A."/>
            <person name="Bhattacharya S.S."/>
            <person name="Shirouzu T."/>
            <person name="Yoshinaga Y."/>
            <person name="Martin F.M."/>
            <person name="Grigoriev I.V."/>
            <person name="Hibbett D.S."/>
        </authorList>
    </citation>
    <scope>NUCLEOTIDE SEQUENCE [LARGE SCALE GENOMIC DNA]</scope>
    <source>
        <strain evidence="1 2">HHB9708</strain>
    </source>
</reference>
<dbReference type="OrthoDB" id="420422at2759"/>
<dbReference type="GO" id="GO:0000724">
    <property type="term" value="P:double-strand break repair via homologous recombination"/>
    <property type="evidence" value="ECO:0007669"/>
    <property type="project" value="InterPro"/>
</dbReference>
<dbReference type="GO" id="GO:0000400">
    <property type="term" value="F:four-way junction DNA binding"/>
    <property type="evidence" value="ECO:0007669"/>
    <property type="project" value="TreeGrafter"/>
</dbReference>
<proteinExistence type="predicted"/>
<dbReference type="Gene3D" id="3.40.50.300">
    <property type="entry name" value="P-loop containing nucleotide triphosphate hydrolases"/>
    <property type="match status" value="1"/>
</dbReference>
<dbReference type="InterPro" id="IPR027417">
    <property type="entry name" value="P-loop_NTPase"/>
</dbReference>